<feature type="active site" description="Charge relay system" evidence="7 8">
    <location>
        <position position="738"/>
    </location>
</feature>
<dbReference type="Proteomes" id="UP001234989">
    <property type="component" value="Chromosome 8"/>
</dbReference>
<dbReference type="GO" id="GO:0004252">
    <property type="term" value="F:serine-type endopeptidase activity"/>
    <property type="evidence" value="ECO:0007669"/>
    <property type="project" value="UniProtKB-UniRule"/>
</dbReference>
<keyword evidence="6" id="KW-0325">Glycoprotein</keyword>
<dbReference type="InterPro" id="IPR015500">
    <property type="entry name" value="Peptidase_S8_subtilisin-rel"/>
</dbReference>
<evidence type="ECO:0000256" key="7">
    <source>
        <dbReference type="PIRSR" id="PIRSR615500-1"/>
    </source>
</evidence>
<dbReference type="Pfam" id="PF17766">
    <property type="entry name" value="fn3_6"/>
    <property type="match status" value="2"/>
</dbReference>
<comment type="caution">
    <text evidence="8">Lacks conserved residue(s) required for the propagation of feature annotation.</text>
</comment>
<dbReference type="Pfam" id="PF02225">
    <property type="entry name" value="PA"/>
    <property type="match status" value="2"/>
</dbReference>
<dbReference type="Gene3D" id="3.40.50.200">
    <property type="entry name" value="Peptidase S8/S53 domain"/>
    <property type="match status" value="2"/>
</dbReference>
<feature type="active site" description="Charge relay system" evidence="7 8">
    <location>
        <position position="682"/>
    </location>
</feature>
<dbReference type="InterPro" id="IPR034197">
    <property type="entry name" value="Peptidases_S8_3"/>
</dbReference>
<dbReference type="GO" id="GO:0006508">
    <property type="term" value="P:proteolysis"/>
    <property type="evidence" value="ECO:0007669"/>
    <property type="project" value="UniProtKB-KW"/>
</dbReference>
<feature type="domain" description="Subtilisin-like protease fibronectin type-III" evidence="12">
    <location>
        <begin position="484"/>
        <end position="574"/>
    </location>
</feature>
<evidence type="ECO:0000259" key="11">
    <source>
        <dbReference type="Pfam" id="PF05922"/>
    </source>
</evidence>
<dbReference type="Gene3D" id="2.60.40.2310">
    <property type="match status" value="2"/>
</dbReference>
<dbReference type="InterPro" id="IPR003137">
    <property type="entry name" value="PA_domain"/>
</dbReference>
<sequence length="1281" mass="135313">MPPIPAKWKGVCESDFATKCNNKLIGARSYQLANGSPIDNDGHGTHTASTTAGAFVEGANVFGNANGTAVGVAPLAHLAIYKVCNSDGCSDSDILAAMDSAIDDGVDILSMSLGGSPVPFYEDSIAFGAYGATERGILVSCSAGNSGSSSFSAGNTAPWILTVGASTIDRKIKATVTLGNKEEFEGESAYRPQISDSTYFTLYDAAKSIGDPSETPYCKPGSLTDPAIKGKIVICSAGVASNIEKGQAVKDAGGVAMIVINPAYYGVTKSADAHVLPALVVSAADGIKILDYTNSISNPIATITMQGTIIGDKNAPIVAAFSSRGPSKPNPGILKPDIIGPGVNILAAWPTSVDDNKNTKSTFNIISGTSMSCPHLSGVAALLKSTHPDWSPAAIKSAIMTTADTLNLDSSPILDERLLPADIFAIGAGHVNPSRANDPGLVYDTPSEDYLPYLCGLGYTDAQVGSLLRRTVNCLEVKSIPEAQLNYPSFSIFGLGSTPQTYTRTVTNVGDVASSYKVEIASPIGVAVEVVPTELNFSELNQKLTYQVTFSKTTSSSEVVLVEGFLKWTSTRHSFPDGEMSTRYQDLESWYLSFLPATTSDSSREAPRLIYSYRNVLTGFAAKLSPEDIKEMEKMEGFVSARPDEILNLHTTHSVNFMGLQQNMGFWNDSNYGKGVIIGVIDGGIFPDHPSFSDDGMPPPPAKWKGKCEFNVTKCNNKLIGARFFPNSGIDPWDENGHGTHTASTAAGSFVPGANIFGNANGTAVGVAPLAHVAVYKACSAFGCFGSDILAAMDMAIEDGVDILSISLGSLSNAFHRNPIALGALSAIKKGIFVSCSGGNSGPYSFSLSNEAPWVLTVGASTIDRKIKATVVLGNNQEFDGESALQPNDFPPTLLPLAYPGSNSSDSDAKYCTPASLNNTNVMGKIVLCEAGKITRADKGIAVKAAGGAAMIFMNREAMANTTLVEAYVLPTTYVGYADGLKIKEYIDSTPTPTATIVFKGTIIGDDRAPVVAGFSSRGPSYASPGILKPDIIGPGVNILAAWHISLDNNTNTNSRFNMISGTSMSCPHLSGVAALLKSVHPDWSPAAIKSAIMTTADVLNLGSNLIEDETYRPANVFATGAGHVNPSKANDPGLIYDIEPAVYLPYLCGLNYTDTQVGFFFPGKVNCSEVTSISDGQLNYPSFSIQVRVNSAAQVYSRTVMNVGQANSTYRVEIDSPPGLDVKVEPTTLVFSEVKQALSYQVTFTPLDTIPNTTFNQGSLRWISEKHIVRSPIAVRFFLF</sequence>
<evidence type="ECO:0008006" key="15">
    <source>
        <dbReference type="Google" id="ProtNLM"/>
    </source>
</evidence>
<evidence type="ECO:0000259" key="12">
    <source>
        <dbReference type="Pfam" id="PF17766"/>
    </source>
</evidence>
<feature type="domain" description="Inhibitor I9" evidence="11">
    <location>
        <begin position="582"/>
        <end position="650"/>
    </location>
</feature>
<keyword evidence="14" id="KW-1185">Reference proteome</keyword>
<keyword evidence="3" id="KW-0732">Signal</keyword>
<dbReference type="InterPro" id="IPR045051">
    <property type="entry name" value="SBT"/>
</dbReference>
<keyword evidence="5 8" id="KW-0720">Serine protease</keyword>
<dbReference type="SUPFAM" id="SSF52743">
    <property type="entry name" value="Subtilisin-like"/>
    <property type="match status" value="2"/>
</dbReference>
<feature type="domain" description="Subtilisin-like protease fibronectin type-III" evidence="12">
    <location>
        <begin position="1178"/>
        <end position="1276"/>
    </location>
</feature>
<dbReference type="Gene3D" id="3.50.30.30">
    <property type="match status" value="2"/>
</dbReference>
<dbReference type="Pfam" id="PF05922">
    <property type="entry name" value="Inhibitor_I9"/>
    <property type="match status" value="1"/>
</dbReference>
<accession>A0AAF0UD12</accession>
<dbReference type="InterPro" id="IPR041469">
    <property type="entry name" value="Subtilisin-like_FN3"/>
</dbReference>
<name>A0AAF0UD12_SOLVR</name>
<evidence type="ECO:0000256" key="4">
    <source>
        <dbReference type="ARBA" id="ARBA00022801"/>
    </source>
</evidence>
<dbReference type="PRINTS" id="PR00723">
    <property type="entry name" value="SUBTILISIN"/>
</dbReference>
<dbReference type="PROSITE" id="PS51892">
    <property type="entry name" value="SUBTILASE"/>
    <property type="match status" value="2"/>
</dbReference>
<dbReference type="InterPro" id="IPR046450">
    <property type="entry name" value="PA_dom_sf"/>
</dbReference>
<evidence type="ECO:0000256" key="8">
    <source>
        <dbReference type="PROSITE-ProRule" id="PRU01240"/>
    </source>
</evidence>
<feature type="active site" description="Charge relay system" evidence="7 8">
    <location>
        <position position="1064"/>
    </location>
</feature>
<protein>
    <recommendedName>
        <fullName evidence="15">Serine protease</fullName>
    </recommendedName>
</protein>
<dbReference type="CDD" id="cd04852">
    <property type="entry name" value="Peptidases_S8_3"/>
    <property type="match status" value="2"/>
</dbReference>
<reference evidence="13" key="1">
    <citation type="submission" date="2023-08" db="EMBL/GenBank/DDBJ databases">
        <title>A de novo genome assembly of Solanum verrucosum Schlechtendal, a Mexican diploid species geographically isolated from the other diploid A-genome species in potato relatives.</title>
        <authorList>
            <person name="Hosaka K."/>
        </authorList>
    </citation>
    <scope>NUCLEOTIDE SEQUENCE</scope>
    <source>
        <tissue evidence="13">Young leaves</tissue>
    </source>
</reference>
<organism evidence="13 14">
    <name type="scientific">Solanum verrucosum</name>
    <dbReference type="NCBI Taxonomy" id="315347"/>
    <lineage>
        <taxon>Eukaryota</taxon>
        <taxon>Viridiplantae</taxon>
        <taxon>Streptophyta</taxon>
        <taxon>Embryophyta</taxon>
        <taxon>Tracheophyta</taxon>
        <taxon>Spermatophyta</taxon>
        <taxon>Magnoliopsida</taxon>
        <taxon>eudicotyledons</taxon>
        <taxon>Gunneridae</taxon>
        <taxon>Pentapetalae</taxon>
        <taxon>asterids</taxon>
        <taxon>lamiids</taxon>
        <taxon>Solanales</taxon>
        <taxon>Solanaceae</taxon>
        <taxon>Solanoideae</taxon>
        <taxon>Solaneae</taxon>
        <taxon>Solanum</taxon>
    </lineage>
</organism>
<dbReference type="Pfam" id="PF00082">
    <property type="entry name" value="Peptidase_S8"/>
    <property type="match status" value="2"/>
</dbReference>
<dbReference type="SUPFAM" id="SSF52025">
    <property type="entry name" value="PA domain"/>
    <property type="match status" value="1"/>
</dbReference>
<dbReference type="InterPro" id="IPR010259">
    <property type="entry name" value="S8pro/Inhibitor_I9"/>
</dbReference>
<evidence type="ECO:0000256" key="2">
    <source>
        <dbReference type="ARBA" id="ARBA00022670"/>
    </source>
</evidence>
<evidence type="ECO:0000256" key="6">
    <source>
        <dbReference type="ARBA" id="ARBA00023180"/>
    </source>
</evidence>
<keyword evidence="2 8" id="KW-0645">Protease</keyword>
<evidence type="ECO:0000259" key="10">
    <source>
        <dbReference type="Pfam" id="PF02225"/>
    </source>
</evidence>
<evidence type="ECO:0000259" key="9">
    <source>
        <dbReference type="Pfam" id="PF00082"/>
    </source>
</evidence>
<evidence type="ECO:0000256" key="3">
    <source>
        <dbReference type="ARBA" id="ARBA00022729"/>
    </source>
</evidence>
<feature type="domain" description="PA" evidence="10">
    <location>
        <begin position="218"/>
        <end position="288"/>
    </location>
</feature>
<feature type="domain" description="PA" evidence="10">
    <location>
        <begin position="896"/>
        <end position="983"/>
    </location>
</feature>
<feature type="domain" description="Peptidase S8/S53" evidence="9">
    <location>
        <begin position="38"/>
        <end position="406"/>
    </location>
</feature>
<dbReference type="FunFam" id="3.50.30.30:FF:000005">
    <property type="entry name" value="subtilisin-like protease SBT1.5"/>
    <property type="match status" value="2"/>
</dbReference>
<dbReference type="InterPro" id="IPR000209">
    <property type="entry name" value="Peptidase_S8/S53_dom"/>
</dbReference>
<comment type="similarity">
    <text evidence="1 8">Belongs to the peptidase S8 family.</text>
</comment>
<dbReference type="InterPro" id="IPR036852">
    <property type="entry name" value="Peptidase_S8/S53_dom_sf"/>
</dbReference>
<dbReference type="CDD" id="cd02120">
    <property type="entry name" value="PA_subtilisin_like"/>
    <property type="match status" value="2"/>
</dbReference>
<gene>
    <name evidence="13" type="ORF">MTR67_037147</name>
</gene>
<proteinExistence type="inferred from homology"/>
<feature type="domain" description="Peptidase S8/S53" evidence="9">
    <location>
        <begin position="673"/>
        <end position="1101"/>
    </location>
</feature>
<evidence type="ECO:0000256" key="1">
    <source>
        <dbReference type="ARBA" id="ARBA00011073"/>
    </source>
</evidence>
<evidence type="ECO:0000313" key="14">
    <source>
        <dbReference type="Proteomes" id="UP001234989"/>
    </source>
</evidence>
<dbReference type="EMBL" id="CP133619">
    <property type="protein sequence ID" value="WMV43762.1"/>
    <property type="molecule type" value="Genomic_DNA"/>
</dbReference>
<evidence type="ECO:0000256" key="5">
    <source>
        <dbReference type="ARBA" id="ARBA00022825"/>
    </source>
</evidence>
<keyword evidence="4 8" id="KW-0378">Hydrolase</keyword>
<evidence type="ECO:0000313" key="13">
    <source>
        <dbReference type="EMBL" id="WMV43762.1"/>
    </source>
</evidence>
<dbReference type="PANTHER" id="PTHR10795">
    <property type="entry name" value="PROPROTEIN CONVERTASE SUBTILISIN/KEXIN"/>
    <property type="match status" value="1"/>
</dbReference>